<dbReference type="PANTHER" id="PTHR30055">
    <property type="entry name" value="HTH-TYPE TRANSCRIPTIONAL REGULATOR RUTR"/>
    <property type="match status" value="1"/>
</dbReference>
<name>A0A437QGP8_9PROT</name>
<reference evidence="7" key="1">
    <citation type="submission" date="2019-01" db="EMBL/GenBank/DDBJ databases">
        <title>Gri0909 isolated from a small marine red alga.</title>
        <authorList>
            <person name="Kim J."/>
            <person name="Jeong S.E."/>
            <person name="Jeon C.O."/>
        </authorList>
    </citation>
    <scope>NUCLEOTIDE SEQUENCE [LARGE SCALE GENOMIC DNA]</scope>
    <source>
        <strain evidence="7">Gri0909</strain>
    </source>
</reference>
<keyword evidence="7" id="KW-1185">Reference proteome</keyword>
<gene>
    <name evidence="6" type="ORF">EOI86_21575</name>
</gene>
<accession>A0A437QGP8</accession>
<feature type="domain" description="HTH tetR-type" evidence="5">
    <location>
        <begin position="5"/>
        <end position="65"/>
    </location>
</feature>
<sequence length="188" mass="21087">MSSMMEKEILYAEAAGRVIERYGMKRTTMGDIAKEAGVSRQTLYTVYPSKEDVLRGIIRLSCGRTSETIEVECAKQVGVEAKLTTMFEHMTLAPYRMIAAMPDAADFLIGFKDAATCELDRAYDRYAETLRGILSPYEKPIEATGLTVDRLANYVITSAKTFKKEARDEDELVEMLEVLKRMVISITG</sequence>
<dbReference type="OrthoDB" id="9809772at2"/>
<dbReference type="GO" id="GO:0000976">
    <property type="term" value="F:transcription cis-regulatory region binding"/>
    <property type="evidence" value="ECO:0007669"/>
    <property type="project" value="TreeGrafter"/>
</dbReference>
<dbReference type="Gene3D" id="1.10.357.10">
    <property type="entry name" value="Tetracycline Repressor, domain 2"/>
    <property type="match status" value="1"/>
</dbReference>
<protein>
    <submittedName>
        <fullName evidence="6">TetR/AcrR family transcriptional regulator</fullName>
    </submittedName>
</protein>
<proteinExistence type="predicted"/>
<dbReference type="GO" id="GO:0003700">
    <property type="term" value="F:DNA-binding transcription factor activity"/>
    <property type="evidence" value="ECO:0007669"/>
    <property type="project" value="TreeGrafter"/>
</dbReference>
<keyword evidence="2 4" id="KW-0238">DNA-binding</keyword>
<dbReference type="Proteomes" id="UP000287447">
    <property type="component" value="Unassembled WGS sequence"/>
</dbReference>
<comment type="caution">
    <text evidence="6">The sequence shown here is derived from an EMBL/GenBank/DDBJ whole genome shotgun (WGS) entry which is preliminary data.</text>
</comment>
<dbReference type="PROSITE" id="PS50977">
    <property type="entry name" value="HTH_TETR_2"/>
    <property type="match status" value="1"/>
</dbReference>
<evidence type="ECO:0000256" key="1">
    <source>
        <dbReference type="ARBA" id="ARBA00023015"/>
    </source>
</evidence>
<evidence type="ECO:0000256" key="3">
    <source>
        <dbReference type="ARBA" id="ARBA00023163"/>
    </source>
</evidence>
<evidence type="ECO:0000313" key="7">
    <source>
        <dbReference type="Proteomes" id="UP000287447"/>
    </source>
</evidence>
<dbReference type="SUPFAM" id="SSF46689">
    <property type="entry name" value="Homeodomain-like"/>
    <property type="match status" value="1"/>
</dbReference>
<evidence type="ECO:0000256" key="2">
    <source>
        <dbReference type="ARBA" id="ARBA00023125"/>
    </source>
</evidence>
<dbReference type="EMBL" id="SADE01000004">
    <property type="protein sequence ID" value="RVU33739.1"/>
    <property type="molecule type" value="Genomic_DNA"/>
</dbReference>
<dbReference type="RefSeq" id="WP_127767769.1">
    <property type="nucleotide sequence ID" value="NZ_SADE01000004.1"/>
</dbReference>
<feature type="DNA-binding region" description="H-T-H motif" evidence="4">
    <location>
        <begin position="28"/>
        <end position="47"/>
    </location>
</feature>
<keyword evidence="1" id="KW-0805">Transcription regulation</keyword>
<keyword evidence="3" id="KW-0804">Transcription</keyword>
<evidence type="ECO:0000259" key="5">
    <source>
        <dbReference type="PROSITE" id="PS50977"/>
    </source>
</evidence>
<dbReference type="InterPro" id="IPR050109">
    <property type="entry name" value="HTH-type_TetR-like_transc_reg"/>
</dbReference>
<dbReference type="AlphaFoldDB" id="A0A437QGP8"/>
<evidence type="ECO:0000313" key="6">
    <source>
        <dbReference type="EMBL" id="RVU33739.1"/>
    </source>
</evidence>
<dbReference type="InterPro" id="IPR009057">
    <property type="entry name" value="Homeodomain-like_sf"/>
</dbReference>
<evidence type="ECO:0000256" key="4">
    <source>
        <dbReference type="PROSITE-ProRule" id="PRU00335"/>
    </source>
</evidence>
<dbReference type="PANTHER" id="PTHR30055:SF234">
    <property type="entry name" value="HTH-TYPE TRANSCRIPTIONAL REGULATOR BETI"/>
    <property type="match status" value="1"/>
</dbReference>
<dbReference type="Pfam" id="PF00440">
    <property type="entry name" value="TetR_N"/>
    <property type="match status" value="1"/>
</dbReference>
<organism evidence="6 7">
    <name type="scientific">Hwanghaeella grinnelliae</name>
    <dbReference type="NCBI Taxonomy" id="2500179"/>
    <lineage>
        <taxon>Bacteria</taxon>
        <taxon>Pseudomonadati</taxon>
        <taxon>Pseudomonadota</taxon>
        <taxon>Alphaproteobacteria</taxon>
        <taxon>Rhodospirillales</taxon>
        <taxon>Rhodospirillaceae</taxon>
        <taxon>Hwanghaeella</taxon>
    </lineage>
</organism>
<dbReference type="InterPro" id="IPR001647">
    <property type="entry name" value="HTH_TetR"/>
</dbReference>